<dbReference type="RefSeq" id="WP_345031749.1">
    <property type="nucleotide sequence ID" value="NZ_BAABGL010000015.1"/>
</dbReference>
<protein>
    <submittedName>
        <fullName evidence="2">DUF1697 domain-containing protein</fullName>
    </submittedName>
</protein>
<dbReference type="Pfam" id="PF08002">
    <property type="entry name" value="DUF1697"/>
    <property type="match status" value="2"/>
</dbReference>
<dbReference type="PANTHER" id="PTHR36439:SF1">
    <property type="entry name" value="DUF1697 DOMAIN-CONTAINING PROTEIN"/>
    <property type="match status" value="1"/>
</dbReference>
<accession>A0ABP8JJS1</accession>
<dbReference type="PIRSF" id="PIRSF008502">
    <property type="entry name" value="UCP008502"/>
    <property type="match status" value="1"/>
</dbReference>
<evidence type="ECO:0000313" key="2">
    <source>
        <dbReference type="EMBL" id="GAA4391899.1"/>
    </source>
</evidence>
<dbReference type="PANTHER" id="PTHR36439">
    <property type="entry name" value="BLL4334 PROTEIN"/>
    <property type="match status" value="1"/>
</dbReference>
<sequence length="210" mass="21317">MSGQLTKRRFAAFLRGVNVGGAHRLPMAEVRAVLGELGASDVATYIQSGNIVFTAEAGAGDDPAGDDPAGAGLTAGGGEHDGDSGTDATAAEAWAVRIATALEQRVGFPVPVAVRSAEVLAAARQACPYAPDDPRFCHLILLESAPSAGVMDEIRALTSGTDTEVAVEGTTAYLLTPGGLAASKPAAAISRRLGGTARNLHTVDAVIERL</sequence>
<reference evidence="3" key="1">
    <citation type="journal article" date="2019" name="Int. J. Syst. Evol. Microbiol.">
        <title>The Global Catalogue of Microorganisms (GCM) 10K type strain sequencing project: providing services to taxonomists for standard genome sequencing and annotation.</title>
        <authorList>
            <consortium name="The Broad Institute Genomics Platform"/>
            <consortium name="The Broad Institute Genome Sequencing Center for Infectious Disease"/>
            <person name="Wu L."/>
            <person name="Ma J."/>
        </authorList>
    </citation>
    <scope>NUCLEOTIDE SEQUENCE [LARGE SCALE GENOMIC DNA]</scope>
    <source>
        <strain evidence="3">JCM 17808</strain>
    </source>
</reference>
<gene>
    <name evidence="2" type="ORF">GCM10023167_19580</name>
</gene>
<organism evidence="2 3">
    <name type="scientific">Brevibacterium pityocampae</name>
    <dbReference type="NCBI Taxonomy" id="506594"/>
    <lineage>
        <taxon>Bacteria</taxon>
        <taxon>Bacillati</taxon>
        <taxon>Actinomycetota</taxon>
        <taxon>Actinomycetes</taxon>
        <taxon>Micrococcales</taxon>
        <taxon>Brevibacteriaceae</taxon>
        <taxon>Brevibacterium</taxon>
    </lineage>
</organism>
<keyword evidence="3" id="KW-1185">Reference proteome</keyword>
<feature type="compositionally biased region" description="Low complexity" evidence="1">
    <location>
        <begin position="57"/>
        <end position="72"/>
    </location>
</feature>
<dbReference type="Gene3D" id="3.30.70.1280">
    <property type="entry name" value="SP0830-like domains"/>
    <property type="match status" value="1"/>
</dbReference>
<dbReference type="InterPro" id="IPR012545">
    <property type="entry name" value="DUF1697"/>
</dbReference>
<dbReference type="SUPFAM" id="SSF160379">
    <property type="entry name" value="SP0830-like"/>
    <property type="match status" value="2"/>
</dbReference>
<dbReference type="Proteomes" id="UP001500642">
    <property type="component" value="Unassembled WGS sequence"/>
</dbReference>
<comment type="caution">
    <text evidence="2">The sequence shown here is derived from an EMBL/GenBank/DDBJ whole genome shotgun (WGS) entry which is preliminary data.</text>
</comment>
<dbReference type="EMBL" id="BAABGL010000015">
    <property type="protein sequence ID" value="GAA4391899.1"/>
    <property type="molecule type" value="Genomic_DNA"/>
</dbReference>
<evidence type="ECO:0000256" key="1">
    <source>
        <dbReference type="SAM" id="MobiDB-lite"/>
    </source>
</evidence>
<evidence type="ECO:0000313" key="3">
    <source>
        <dbReference type="Proteomes" id="UP001500642"/>
    </source>
</evidence>
<name>A0ABP8JJS1_9MICO</name>
<proteinExistence type="predicted"/>
<feature type="region of interest" description="Disordered" evidence="1">
    <location>
        <begin position="57"/>
        <end position="86"/>
    </location>
</feature>